<proteinExistence type="predicted"/>
<dbReference type="RefSeq" id="WP_243801504.1">
    <property type="nucleotide sequence ID" value="NZ_CP094669.1"/>
</dbReference>
<evidence type="ECO:0000313" key="1">
    <source>
        <dbReference type="EMBL" id="UOG76523.1"/>
    </source>
</evidence>
<sequence length="133" mass="14533">MANASGINQFLATPDPRQRTSFFATYTYLTYAILDKGSGPTPIAARGVGGTLTLNPNGTYQKHLILTANGSTIPFDQTGRFTFSGNKISFFYTDKKGESRTDQGSFLLRNRLLTLTIQGFPAGNYSTYTLQAQ</sequence>
<gene>
    <name evidence="1" type="ORF">MTX78_07960</name>
</gene>
<keyword evidence="2" id="KW-1185">Reference proteome</keyword>
<protein>
    <submittedName>
        <fullName evidence="1">Copper resistance protein NlpE</fullName>
    </submittedName>
</protein>
<name>A0ABY4D8Z3_9BACT</name>
<accession>A0ABY4D8Z3</accession>
<evidence type="ECO:0000313" key="2">
    <source>
        <dbReference type="Proteomes" id="UP000831113"/>
    </source>
</evidence>
<dbReference type="Proteomes" id="UP000831113">
    <property type="component" value="Chromosome"/>
</dbReference>
<organism evidence="1 2">
    <name type="scientific">Hymenobacter tibetensis</name>
    <dbReference type="NCBI Taxonomy" id="497967"/>
    <lineage>
        <taxon>Bacteria</taxon>
        <taxon>Pseudomonadati</taxon>
        <taxon>Bacteroidota</taxon>
        <taxon>Cytophagia</taxon>
        <taxon>Cytophagales</taxon>
        <taxon>Hymenobacteraceae</taxon>
        <taxon>Hymenobacter</taxon>
    </lineage>
</organism>
<dbReference type="EMBL" id="CP094669">
    <property type="protein sequence ID" value="UOG76523.1"/>
    <property type="molecule type" value="Genomic_DNA"/>
</dbReference>
<reference evidence="1 2" key="1">
    <citation type="submission" date="2022-03" db="EMBL/GenBank/DDBJ databases">
        <title>Hymenobactersp. isolated from the air.</title>
        <authorList>
            <person name="Won M."/>
            <person name="Kwon S.-W."/>
        </authorList>
    </citation>
    <scope>NUCLEOTIDE SEQUENCE [LARGE SCALE GENOMIC DNA]</scope>
    <source>
        <strain evidence="1 2">KACC 21982</strain>
    </source>
</reference>